<keyword evidence="2" id="KW-1185">Reference proteome</keyword>
<dbReference type="Proteomes" id="UP000199632">
    <property type="component" value="Unassembled WGS sequence"/>
</dbReference>
<protein>
    <submittedName>
        <fullName evidence="1">Uncharacterized protein</fullName>
    </submittedName>
</protein>
<sequence>MTVRNTGRVNIAVRFGNGRSETVKPGKPAVERFRAGRLTV</sequence>
<dbReference type="AlphaFoldDB" id="A0A1H3UZJ8"/>
<reference evidence="2" key="1">
    <citation type="submission" date="2016-10" db="EMBL/GenBank/DDBJ databases">
        <authorList>
            <person name="Varghese N."/>
            <person name="Submissions S."/>
        </authorList>
    </citation>
    <scope>NUCLEOTIDE SEQUENCE [LARGE SCALE GENOMIC DNA]</scope>
    <source>
        <strain evidence="2">DSM 44718</strain>
    </source>
</reference>
<dbReference type="EMBL" id="FNQB01000007">
    <property type="protein sequence ID" value="SDZ67401.1"/>
    <property type="molecule type" value="Genomic_DNA"/>
</dbReference>
<accession>A0A1H3UZJ8</accession>
<organism evidence="1 2">
    <name type="scientific">Asanoa ishikariensis</name>
    <dbReference type="NCBI Taxonomy" id="137265"/>
    <lineage>
        <taxon>Bacteria</taxon>
        <taxon>Bacillati</taxon>
        <taxon>Actinomycetota</taxon>
        <taxon>Actinomycetes</taxon>
        <taxon>Micromonosporales</taxon>
        <taxon>Micromonosporaceae</taxon>
        <taxon>Asanoa</taxon>
    </lineage>
</organism>
<proteinExistence type="predicted"/>
<name>A0A1H3UZJ8_9ACTN</name>
<evidence type="ECO:0000313" key="2">
    <source>
        <dbReference type="Proteomes" id="UP000199632"/>
    </source>
</evidence>
<gene>
    <name evidence="1" type="ORF">SAMN05421684_8428</name>
</gene>
<dbReference type="STRING" id="137265.SAMN05421684_8428"/>
<evidence type="ECO:0000313" key="1">
    <source>
        <dbReference type="EMBL" id="SDZ67401.1"/>
    </source>
</evidence>